<evidence type="ECO:0000259" key="3">
    <source>
        <dbReference type="Pfam" id="PF07727"/>
    </source>
</evidence>
<accession>A0ABQ5FUY8</accession>
<feature type="region of interest" description="Disordered" evidence="2">
    <location>
        <begin position="1"/>
        <end position="24"/>
    </location>
</feature>
<dbReference type="Pfam" id="PF07727">
    <property type="entry name" value="RVT_2"/>
    <property type="match status" value="1"/>
</dbReference>
<reference evidence="5" key="2">
    <citation type="submission" date="2022-01" db="EMBL/GenBank/DDBJ databases">
        <authorList>
            <person name="Yamashiro T."/>
            <person name="Shiraishi A."/>
            <person name="Satake H."/>
            <person name="Nakayama K."/>
        </authorList>
    </citation>
    <scope>NUCLEOTIDE SEQUENCE</scope>
</reference>
<sequence length="554" mass="62409">MAEDASSKKFLDSDKPKGKNVVGPSVVNMVEHNNSIRKPGHLKKDYKGRKVGNKANGSVNGSSNSLKAFISTSKLNDSIIWHARLGHVHFKRMQDMFKDGLILAFDTDNENDLFDLNATPSLGNKKYFVTFIDDASRDAIFDENIFSSIPKLSQRSLINGTGYINGSVSPEEVTEEDDPNTFDEAMKSQDVAFYKKAINDEIDSIMGNNTWVLADIPPGCKSLGCKWIFKKKMKVDGTVETFKASGTYQYHKTTDCFGINLQSDYSSDGCEDSILEWHLSNGQKFDEVVFSSDYLLNQDDKCVYSKFDESGKGVIICLYVDDMVIFGTNQVQVDLAKEFLSSRFSMKDMGVANVILRIRIKHESNDSQMHNNIMAIGSRDRPPMLAMGRYAQWQSRFMRYIYTRPNGEALKKCILQGPYKLSHIIIPGQPGTDESLKVPKCTAVETLSNITPKNKAHYDAEKEAIHLLLTGIGDEIYSTVYACKTAHDMWIAIERIQQERSRFVTIVKQVVDLDTESYQKLFDILKQYQKEVNEIRAEKIAKTVNPLALVVAAQ</sequence>
<dbReference type="InterPro" id="IPR013103">
    <property type="entry name" value="RVT_2"/>
</dbReference>
<dbReference type="EMBL" id="BQNB010017768">
    <property type="protein sequence ID" value="GJT67004.1"/>
    <property type="molecule type" value="Genomic_DNA"/>
</dbReference>
<dbReference type="Pfam" id="PF13976">
    <property type="entry name" value="gag_pre-integrs"/>
    <property type="match status" value="1"/>
</dbReference>
<proteinExistence type="predicted"/>
<feature type="compositionally biased region" description="Basic residues" evidence="2">
    <location>
        <begin position="38"/>
        <end position="52"/>
    </location>
</feature>
<dbReference type="Proteomes" id="UP001151760">
    <property type="component" value="Unassembled WGS sequence"/>
</dbReference>
<feature type="region of interest" description="Disordered" evidence="2">
    <location>
        <begin position="37"/>
        <end position="59"/>
    </location>
</feature>
<evidence type="ECO:0000313" key="6">
    <source>
        <dbReference type="Proteomes" id="UP001151760"/>
    </source>
</evidence>
<feature type="domain" description="GAG-pre-integrase" evidence="4">
    <location>
        <begin position="62"/>
        <end position="109"/>
    </location>
</feature>
<evidence type="ECO:0000313" key="5">
    <source>
        <dbReference type="EMBL" id="GJT67004.1"/>
    </source>
</evidence>
<organism evidence="5 6">
    <name type="scientific">Tanacetum coccineum</name>
    <dbReference type="NCBI Taxonomy" id="301880"/>
    <lineage>
        <taxon>Eukaryota</taxon>
        <taxon>Viridiplantae</taxon>
        <taxon>Streptophyta</taxon>
        <taxon>Embryophyta</taxon>
        <taxon>Tracheophyta</taxon>
        <taxon>Spermatophyta</taxon>
        <taxon>Magnoliopsida</taxon>
        <taxon>eudicotyledons</taxon>
        <taxon>Gunneridae</taxon>
        <taxon>Pentapetalae</taxon>
        <taxon>asterids</taxon>
        <taxon>campanulids</taxon>
        <taxon>Asterales</taxon>
        <taxon>Asteraceae</taxon>
        <taxon>Asteroideae</taxon>
        <taxon>Anthemideae</taxon>
        <taxon>Anthemidinae</taxon>
        <taxon>Tanacetum</taxon>
    </lineage>
</organism>
<evidence type="ECO:0000256" key="2">
    <source>
        <dbReference type="SAM" id="MobiDB-lite"/>
    </source>
</evidence>
<reference evidence="5" key="1">
    <citation type="journal article" date="2022" name="Int. J. Mol. Sci.">
        <title>Draft Genome of Tanacetum Coccineum: Genomic Comparison of Closely Related Tanacetum-Family Plants.</title>
        <authorList>
            <person name="Yamashiro T."/>
            <person name="Shiraishi A."/>
            <person name="Nakayama K."/>
            <person name="Satake H."/>
        </authorList>
    </citation>
    <scope>NUCLEOTIDE SEQUENCE</scope>
</reference>
<keyword evidence="6" id="KW-1185">Reference proteome</keyword>
<feature type="coiled-coil region" evidence="1">
    <location>
        <begin position="518"/>
        <end position="545"/>
    </location>
</feature>
<feature type="compositionally biased region" description="Basic and acidic residues" evidence="2">
    <location>
        <begin position="1"/>
        <end position="17"/>
    </location>
</feature>
<gene>
    <name evidence="5" type="ORF">Tco_1018484</name>
</gene>
<keyword evidence="1" id="KW-0175">Coiled coil</keyword>
<feature type="domain" description="Reverse transcriptase Ty1/copia-type" evidence="3">
    <location>
        <begin position="286"/>
        <end position="369"/>
    </location>
</feature>
<evidence type="ECO:0000259" key="4">
    <source>
        <dbReference type="Pfam" id="PF13976"/>
    </source>
</evidence>
<comment type="caution">
    <text evidence="5">The sequence shown here is derived from an EMBL/GenBank/DDBJ whole genome shotgun (WGS) entry which is preliminary data.</text>
</comment>
<dbReference type="InterPro" id="IPR025724">
    <property type="entry name" value="GAG-pre-integrase_dom"/>
</dbReference>
<name>A0ABQ5FUY8_9ASTR</name>
<protein>
    <submittedName>
        <fullName evidence="5">Zinc finger, CCHC-type containing protein</fullName>
    </submittedName>
</protein>
<evidence type="ECO:0000256" key="1">
    <source>
        <dbReference type="SAM" id="Coils"/>
    </source>
</evidence>